<organism evidence="2 4">
    <name type="scientific">Pyrus ussuriensis x Pyrus communis</name>
    <dbReference type="NCBI Taxonomy" id="2448454"/>
    <lineage>
        <taxon>Eukaryota</taxon>
        <taxon>Viridiplantae</taxon>
        <taxon>Streptophyta</taxon>
        <taxon>Embryophyta</taxon>
        <taxon>Tracheophyta</taxon>
        <taxon>Spermatophyta</taxon>
        <taxon>Magnoliopsida</taxon>
        <taxon>eudicotyledons</taxon>
        <taxon>Gunneridae</taxon>
        <taxon>Pentapetalae</taxon>
        <taxon>rosids</taxon>
        <taxon>fabids</taxon>
        <taxon>Rosales</taxon>
        <taxon>Rosaceae</taxon>
        <taxon>Amygdaloideae</taxon>
        <taxon>Maleae</taxon>
        <taxon>Pyrus</taxon>
    </lineage>
</organism>
<dbReference type="InterPro" id="IPR050942">
    <property type="entry name" value="F-box_BR-signaling"/>
</dbReference>
<dbReference type="AlphaFoldDB" id="A0A5N5IM10"/>
<reference evidence="2 4" key="1">
    <citation type="submission" date="2019-09" db="EMBL/GenBank/DDBJ databases">
        <authorList>
            <person name="Ou C."/>
        </authorList>
    </citation>
    <scope>NUCLEOTIDE SEQUENCE [LARGE SCALE GENOMIC DNA]</scope>
    <source>
        <strain evidence="2">S2</strain>
        <tissue evidence="2">Leaf</tissue>
    </source>
</reference>
<sequence length="223" mass="25295">MRGDVRGAQELPWFLSPFYGGKFLKLRVPEPTQRGKLFGSSQGWLFMVKEKQKYMFLFNPISGAQRQLPSLTTIPSFQNFVETKEWKLHGVSSFCIHTVLSTSDVDHPGCMVAAIFDSHNVLGLCRPGDKTWSVLEVLDENEGHDQLLFSSTGKLYSLVTSQTKNELIVAHSLQFGDDHAVDLMLMYDNIEPIEPDIYHYECYTVTYNGAWKSLLESPTMKSC</sequence>
<dbReference type="Pfam" id="PF03478">
    <property type="entry name" value="Beta-prop_KIB1-4"/>
    <property type="match status" value="1"/>
</dbReference>
<comment type="caution">
    <text evidence="2">The sequence shown here is derived from an EMBL/GenBank/DDBJ whole genome shotgun (WGS) entry which is preliminary data.</text>
</comment>
<evidence type="ECO:0000313" key="3">
    <source>
        <dbReference type="EMBL" id="KAB2636116.1"/>
    </source>
</evidence>
<accession>A0A5N5IM10</accession>
<dbReference type="OrthoDB" id="1657203at2759"/>
<reference evidence="2 4" key="3">
    <citation type="submission" date="2019-11" db="EMBL/GenBank/DDBJ databases">
        <title>A de novo genome assembly of a pear dwarfing rootstock.</title>
        <authorList>
            <person name="Wang F."/>
            <person name="Wang J."/>
            <person name="Li S."/>
            <person name="Zhang Y."/>
            <person name="Fang M."/>
            <person name="Ma L."/>
            <person name="Zhao Y."/>
            <person name="Jiang S."/>
        </authorList>
    </citation>
    <scope>NUCLEOTIDE SEQUENCE [LARGE SCALE GENOMIC DNA]</scope>
    <source>
        <strain evidence="2">S2</strain>
        <tissue evidence="2">Leaf</tissue>
    </source>
</reference>
<dbReference type="PANTHER" id="PTHR44259:SF114">
    <property type="entry name" value="OS06G0707300 PROTEIN"/>
    <property type="match status" value="1"/>
</dbReference>
<dbReference type="EMBL" id="SMOL01000004">
    <property type="protein sequence ID" value="KAB2636094.1"/>
    <property type="molecule type" value="Genomic_DNA"/>
</dbReference>
<evidence type="ECO:0000259" key="1">
    <source>
        <dbReference type="Pfam" id="PF03478"/>
    </source>
</evidence>
<keyword evidence="4" id="KW-1185">Reference proteome</keyword>
<proteinExistence type="predicted"/>
<protein>
    <recommendedName>
        <fullName evidence="1">KIB1-4 beta-propeller domain-containing protein</fullName>
    </recommendedName>
</protein>
<reference evidence="4" key="2">
    <citation type="submission" date="2019-10" db="EMBL/GenBank/DDBJ databases">
        <title>A de novo genome assembly of a pear dwarfing rootstock.</title>
        <authorList>
            <person name="Wang F."/>
            <person name="Wang J."/>
            <person name="Li S."/>
            <person name="Zhang Y."/>
            <person name="Fang M."/>
            <person name="Ma L."/>
            <person name="Zhao Y."/>
            <person name="Jiang S."/>
        </authorList>
    </citation>
    <scope>NUCLEOTIDE SEQUENCE [LARGE SCALE GENOMIC DNA]</scope>
</reference>
<evidence type="ECO:0000313" key="2">
    <source>
        <dbReference type="EMBL" id="KAB2636094.1"/>
    </source>
</evidence>
<dbReference type="EMBL" id="SMOL01000004">
    <property type="protein sequence ID" value="KAB2636116.1"/>
    <property type="molecule type" value="Genomic_DNA"/>
</dbReference>
<name>A0A5N5IM10_9ROSA</name>
<dbReference type="InterPro" id="IPR005174">
    <property type="entry name" value="KIB1-4_b-propeller"/>
</dbReference>
<dbReference type="PANTHER" id="PTHR44259">
    <property type="entry name" value="OS07G0183000 PROTEIN-RELATED"/>
    <property type="match status" value="1"/>
</dbReference>
<dbReference type="Proteomes" id="UP000327157">
    <property type="component" value="Chromosome 5"/>
</dbReference>
<evidence type="ECO:0000313" key="4">
    <source>
        <dbReference type="Proteomes" id="UP000327157"/>
    </source>
</evidence>
<gene>
    <name evidence="2" type="ORF">D8674_026628</name>
    <name evidence="3" type="ORF">D8674_026650</name>
</gene>
<feature type="domain" description="KIB1-4 beta-propeller" evidence="1">
    <location>
        <begin position="21"/>
        <end position="210"/>
    </location>
</feature>